<comment type="caution">
    <text evidence="1">The sequence shown here is derived from an EMBL/GenBank/DDBJ whole genome shotgun (WGS) entry which is preliminary data.</text>
</comment>
<reference evidence="1 2" key="1">
    <citation type="journal article" date="2019" name="Commun. Biol.">
        <title>The bagworm genome reveals a unique fibroin gene that provides high tensile strength.</title>
        <authorList>
            <person name="Kono N."/>
            <person name="Nakamura H."/>
            <person name="Ohtoshi R."/>
            <person name="Tomita M."/>
            <person name="Numata K."/>
            <person name="Arakawa K."/>
        </authorList>
    </citation>
    <scope>NUCLEOTIDE SEQUENCE [LARGE SCALE GENOMIC DNA]</scope>
</reference>
<gene>
    <name evidence="1" type="ORF">EVAR_30888_1</name>
</gene>
<sequence>MTTTRDPPNEFSSEHRWFKGPKFLLNDPSDWPSNRINTIDQSEIIEKQEAVNVIREKLRSHPCPTYRFSSYDRLLRAAARLLERGKIQIHKRSNVR</sequence>
<protein>
    <submittedName>
        <fullName evidence="1">Uncharacterized protein</fullName>
    </submittedName>
</protein>
<name>A0A4C1V443_EUMVA</name>
<proteinExistence type="predicted"/>
<keyword evidence="2" id="KW-1185">Reference proteome</keyword>
<accession>A0A4C1V443</accession>
<dbReference type="EMBL" id="BGZK01000272">
    <property type="protein sequence ID" value="GBP33300.1"/>
    <property type="molecule type" value="Genomic_DNA"/>
</dbReference>
<evidence type="ECO:0000313" key="2">
    <source>
        <dbReference type="Proteomes" id="UP000299102"/>
    </source>
</evidence>
<evidence type="ECO:0000313" key="1">
    <source>
        <dbReference type="EMBL" id="GBP33300.1"/>
    </source>
</evidence>
<dbReference type="AlphaFoldDB" id="A0A4C1V443"/>
<organism evidence="1 2">
    <name type="scientific">Eumeta variegata</name>
    <name type="common">Bagworm moth</name>
    <name type="synonym">Eumeta japonica</name>
    <dbReference type="NCBI Taxonomy" id="151549"/>
    <lineage>
        <taxon>Eukaryota</taxon>
        <taxon>Metazoa</taxon>
        <taxon>Ecdysozoa</taxon>
        <taxon>Arthropoda</taxon>
        <taxon>Hexapoda</taxon>
        <taxon>Insecta</taxon>
        <taxon>Pterygota</taxon>
        <taxon>Neoptera</taxon>
        <taxon>Endopterygota</taxon>
        <taxon>Lepidoptera</taxon>
        <taxon>Glossata</taxon>
        <taxon>Ditrysia</taxon>
        <taxon>Tineoidea</taxon>
        <taxon>Psychidae</taxon>
        <taxon>Oiketicinae</taxon>
        <taxon>Eumeta</taxon>
    </lineage>
</organism>
<dbReference type="Proteomes" id="UP000299102">
    <property type="component" value="Unassembled WGS sequence"/>
</dbReference>